<dbReference type="AlphaFoldDB" id="A0AAN5PKA1"/>
<sequence>MLCESFMSDSEYESDSESDSDSKSEYELRTLPSKIHFVWVGGPIRAQYLRTIMDVAAVALKSGFEVNLWVDNEMNYIKTSTQEGIDIPNLRIRNVHELEEGMRNAPFYEEGDRYKKFWEYVNRERVGFKNLAAAADFFRFEILRQEGGYYFDTDIVFYLDENSQFVADEVAFGIKAHVDLHTGSFTDPRGGSTTHYVNTLGDVNNDIIAAIPDHEVMEDAILNAMQRHEEYDSSPLPLESLKKKFGPYGNLMDAKRTPYQLKEPMDFRKYQTIAAGPGALQEALRDYMEGVEVEDSSLLVTLKVGNQYSNVANDKDKKPIMGIEVVSKCDKTWLTKKRKAAQKAFDTDSIVIEPSLSKESGHPVSNREAYSDDDEEYSDELTEETGFHGNLRKEQFINELKDYIIIKKEEARQALEVKENEEGHDSEEKILSKHFKTRHIEITKGFSVEQKIAAVEKLISLLQEKDGAELLNAIDYAALTSSRLGKLVERYDDLILKEYVVPDEYGEKPY</sequence>
<dbReference type="Proteomes" id="UP000866496">
    <property type="component" value="Unassembled WGS sequence"/>
</dbReference>
<dbReference type="Pfam" id="PF04488">
    <property type="entry name" value="Gly_transf_sug"/>
    <property type="match status" value="1"/>
</dbReference>
<feature type="compositionally biased region" description="Acidic residues" evidence="1">
    <location>
        <begin position="10"/>
        <end position="19"/>
    </location>
</feature>
<gene>
    <name evidence="2" type="ORF">JBJ86_14570</name>
</gene>
<reference evidence="2" key="1">
    <citation type="journal article" date="2018" name="Genome Biol.">
        <title>SKESA: strategic k-mer extension for scrupulous assemblies.</title>
        <authorList>
            <person name="Souvorov A."/>
            <person name="Agarwala R."/>
            <person name="Lipman D.J."/>
        </authorList>
    </citation>
    <scope>NUCLEOTIDE SEQUENCE</scope>
    <source>
        <strain evidence="2">AZ00058701</strain>
    </source>
</reference>
<reference evidence="2" key="2">
    <citation type="submission" date="2019-10" db="EMBL/GenBank/DDBJ databases">
        <authorList>
            <consortium name="NCBI Pathogen Detection Project"/>
        </authorList>
    </citation>
    <scope>NUCLEOTIDE SEQUENCE</scope>
    <source>
        <strain evidence="2">AZ00058701</strain>
    </source>
</reference>
<dbReference type="InterPro" id="IPR029044">
    <property type="entry name" value="Nucleotide-diphossugar_trans"/>
</dbReference>
<organism evidence="2 3">
    <name type="scientific">Legionella pneumophila</name>
    <dbReference type="NCBI Taxonomy" id="446"/>
    <lineage>
        <taxon>Bacteria</taxon>
        <taxon>Pseudomonadati</taxon>
        <taxon>Pseudomonadota</taxon>
        <taxon>Gammaproteobacteria</taxon>
        <taxon>Legionellales</taxon>
        <taxon>Legionellaceae</taxon>
        <taxon>Legionella</taxon>
    </lineage>
</organism>
<evidence type="ECO:0000256" key="1">
    <source>
        <dbReference type="SAM" id="MobiDB-lite"/>
    </source>
</evidence>
<comment type="caution">
    <text evidence="2">The sequence shown here is derived from an EMBL/GenBank/DDBJ whole genome shotgun (WGS) entry which is preliminary data.</text>
</comment>
<dbReference type="Gene3D" id="3.90.550.20">
    <property type="match status" value="1"/>
</dbReference>
<feature type="region of interest" description="Disordered" evidence="1">
    <location>
        <begin position="1"/>
        <end position="25"/>
    </location>
</feature>
<protein>
    <submittedName>
        <fullName evidence="2">Glycosyltransferase</fullName>
    </submittedName>
</protein>
<accession>A0AAN5PKA1</accession>
<dbReference type="SUPFAM" id="SSF53448">
    <property type="entry name" value="Nucleotide-diphospho-sugar transferases"/>
    <property type="match status" value="1"/>
</dbReference>
<name>A0AAN5PKA1_LEGPN</name>
<dbReference type="InterPro" id="IPR007577">
    <property type="entry name" value="GlycoTrfase_DXD_sugar-bd_CS"/>
</dbReference>
<dbReference type="EMBL" id="DACWHX010000023">
    <property type="protein sequence ID" value="HAU1881463.1"/>
    <property type="molecule type" value="Genomic_DNA"/>
</dbReference>
<proteinExistence type="predicted"/>
<evidence type="ECO:0000313" key="2">
    <source>
        <dbReference type="EMBL" id="HAU1881463.1"/>
    </source>
</evidence>
<feature type="region of interest" description="Disordered" evidence="1">
    <location>
        <begin position="356"/>
        <end position="375"/>
    </location>
</feature>
<evidence type="ECO:0000313" key="3">
    <source>
        <dbReference type="Proteomes" id="UP000866496"/>
    </source>
</evidence>